<gene>
    <name evidence="2" type="ORF">L195_g035497</name>
</gene>
<reference evidence="2 3" key="1">
    <citation type="journal article" date="2014" name="Am. J. Bot.">
        <title>Genome assembly and annotation for red clover (Trifolium pratense; Fabaceae).</title>
        <authorList>
            <person name="Istvanek J."/>
            <person name="Jaros M."/>
            <person name="Krenek A."/>
            <person name="Repkova J."/>
        </authorList>
    </citation>
    <scope>NUCLEOTIDE SEQUENCE [LARGE SCALE GENOMIC DNA]</scope>
    <source>
        <strain evidence="3">cv. Tatra</strain>
        <tissue evidence="2">Young leaves</tissue>
    </source>
</reference>
<feature type="non-terminal residue" evidence="2">
    <location>
        <position position="1"/>
    </location>
</feature>
<dbReference type="PANTHER" id="PTHR47723">
    <property type="entry name" value="OS05G0353850 PROTEIN"/>
    <property type="match status" value="1"/>
</dbReference>
<dbReference type="GO" id="GO:0004523">
    <property type="term" value="F:RNA-DNA hybrid ribonuclease activity"/>
    <property type="evidence" value="ECO:0007669"/>
    <property type="project" value="InterPro"/>
</dbReference>
<protein>
    <submittedName>
        <fullName evidence="2">Ribonuclease H</fullName>
    </submittedName>
</protein>
<dbReference type="InterPro" id="IPR036397">
    <property type="entry name" value="RNaseH_sf"/>
</dbReference>
<dbReference type="CDD" id="cd06222">
    <property type="entry name" value="RNase_H_like"/>
    <property type="match status" value="1"/>
</dbReference>
<dbReference type="PANTHER" id="PTHR47723:SF19">
    <property type="entry name" value="POLYNUCLEOTIDYL TRANSFERASE, RIBONUCLEASE H-LIKE SUPERFAMILY PROTEIN"/>
    <property type="match status" value="1"/>
</dbReference>
<evidence type="ECO:0000313" key="3">
    <source>
        <dbReference type="Proteomes" id="UP000236291"/>
    </source>
</evidence>
<evidence type="ECO:0000259" key="1">
    <source>
        <dbReference type="Pfam" id="PF13456"/>
    </source>
</evidence>
<proteinExistence type="predicted"/>
<evidence type="ECO:0000313" key="2">
    <source>
        <dbReference type="EMBL" id="PNX79511.1"/>
    </source>
</evidence>
<organism evidence="2 3">
    <name type="scientific">Trifolium pratense</name>
    <name type="common">Red clover</name>
    <dbReference type="NCBI Taxonomy" id="57577"/>
    <lineage>
        <taxon>Eukaryota</taxon>
        <taxon>Viridiplantae</taxon>
        <taxon>Streptophyta</taxon>
        <taxon>Embryophyta</taxon>
        <taxon>Tracheophyta</taxon>
        <taxon>Spermatophyta</taxon>
        <taxon>Magnoliopsida</taxon>
        <taxon>eudicotyledons</taxon>
        <taxon>Gunneridae</taxon>
        <taxon>Pentapetalae</taxon>
        <taxon>rosids</taxon>
        <taxon>fabids</taxon>
        <taxon>Fabales</taxon>
        <taxon>Fabaceae</taxon>
        <taxon>Papilionoideae</taxon>
        <taxon>50 kb inversion clade</taxon>
        <taxon>NPAAA clade</taxon>
        <taxon>Hologalegina</taxon>
        <taxon>IRL clade</taxon>
        <taxon>Trifolieae</taxon>
        <taxon>Trifolium</taxon>
    </lineage>
</organism>
<feature type="domain" description="RNase H type-1" evidence="1">
    <location>
        <begin position="40"/>
        <end position="114"/>
    </location>
</feature>
<accession>A0A2K3LLU7</accession>
<dbReference type="Proteomes" id="UP000236291">
    <property type="component" value="Unassembled WGS sequence"/>
</dbReference>
<sequence length="120" mass="13616">RTNIENLAQLLRTCFIKHNKSPTTTMVRWNAHCGIRMILNVDGSNIDNPGVFGFKGLIRNFDGAWVHGFAGNIGFSNILRAELLTVYCGLVLAWDLDIKDIWCYSDSKTMIKLLFDHVNE</sequence>
<comment type="caution">
    <text evidence="2">The sequence shown here is derived from an EMBL/GenBank/DDBJ whole genome shotgun (WGS) entry which is preliminary data.</text>
</comment>
<dbReference type="InterPro" id="IPR012337">
    <property type="entry name" value="RNaseH-like_sf"/>
</dbReference>
<dbReference type="GO" id="GO:0003676">
    <property type="term" value="F:nucleic acid binding"/>
    <property type="evidence" value="ECO:0007669"/>
    <property type="project" value="InterPro"/>
</dbReference>
<reference evidence="2 3" key="2">
    <citation type="journal article" date="2017" name="Front. Plant Sci.">
        <title>Gene Classification and Mining of Molecular Markers Useful in Red Clover (Trifolium pratense) Breeding.</title>
        <authorList>
            <person name="Istvanek J."/>
            <person name="Dluhosova J."/>
            <person name="Dluhos P."/>
            <person name="Patkova L."/>
            <person name="Nedelnik J."/>
            <person name="Repkova J."/>
        </authorList>
    </citation>
    <scope>NUCLEOTIDE SEQUENCE [LARGE SCALE GENOMIC DNA]</scope>
    <source>
        <strain evidence="3">cv. Tatra</strain>
        <tissue evidence="2">Young leaves</tissue>
    </source>
</reference>
<dbReference type="Pfam" id="PF13456">
    <property type="entry name" value="RVT_3"/>
    <property type="match status" value="1"/>
</dbReference>
<dbReference type="InterPro" id="IPR053151">
    <property type="entry name" value="RNase_H-like"/>
</dbReference>
<dbReference type="InterPro" id="IPR044730">
    <property type="entry name" value="RNase_H-like_dom_plant"/>
</dbReference>
<dbReference type="AlphaFoldDB" id="A0A2K3LLU7"/>
<dbReference type="Gene3D" id="3.30.420.10">
    <property type="entry name" value="Ribonuclease H-like superfamily/Ribonuclease H"/>
    <property type="match status" value="1"/>
</dbReference>
<dbReference type="SUPFAM" id="SSF53098">
    <property type="entry name" value="Ribonuclease H-like"/>
    <property type="match status" value="1"/>
</dbReference>
<dbReference type="EMBL" id="ASHM01036121">
    <property type="protein sequence ID" value="PNX79511.1"/>
    <property type="molecule type" value="Genomic_DNA"/>
</dbReference>
<dbReference type="InterPro" id="IPR002156">
    <property type="entry name" value="RNaseH_domain"/>
</dbReference>
<name>A0A2K3LLU7_TRIPR</name>